<dbReference type="EMBL" id="MGJL01000040">
    <property type="protein sequence ID" value="OGN06163.1"/>
    <property type="molecule type" value="Genomic_DNA"/>
</dbReference>
<evidence type="ECO:0000256" key="1">
    <source>
        <dbReference type="SAM" id="Phobius"/>
    </source>
</evidence>
<keyword evidence="1" id="KW-0472">Membrane</keyword>
<proteinExistence type="predicted"/>
<protein>
    <recommendedName>
        <fullName evidence="4">Baseplate protein J-like domain-containing protein</fullName>
    </recommendedName>
</protein>
<comment type="caution">
    <text evidence="2">The sequence shown here is derived from an EMBL/GenBank/DDBJ whole genome shotgun (WGS) entry which is preliminary data.</text>
</comment>
<evidence type="ECO:0008006" key="4">
    <source>
        <dbReference type="Google" id="ProtNLM"/>
    </source>
</evidence>
<name>A0A1F8EZ82_9BACT</name>
<dbReference type="Proteomes" id="UP000178023">
    <property type="component" value="Unassembled WGS sequence"/>
</dbReference>
<organism evidence="2 3">
    <name type="scientific">Candidatus Yanofskybacteria bacterium RIFCSPHIGHO2_01_FULL_45_42</name>
    <dbReference type="NCBI Taxonomy" id="1802671"/>
    <lineage>
        <taxon>Bacteria</taxon>
        <taxon>Candidatus Yanofskyibacteriota</taxon>
    </lineage>
</organism>
<evidence type="ECO:0000313" key="2">
    <source>
        <dbReference type="EMBL" id="OGN06163.1"/>
    </source>
</evidence>
<sequence length="432" mass="47148">MPGKKMPEPEQTDNIWQETAEESGEDFWSKLARGRTVAPQKHKAAIRRQPRSLSQKAIVWGSVSAVVTIGTIIYLTVGSAKVIIRPQDQKLDFQLKVTASDKFASVDTAFNKIPGQLFTIEKSASDTFTSSGEKEVAQKSKGKITVYNEYGSSPQILIATTRFQSVEGLIFRTLKTISVPGARVENGKTIAGAIDVEVIADKAGQVYNVAPGKFTIPAFKEKGDADRYGKIYGQSTVAMRGGAIGKAKVVTESDYQNGKQLLLQKVKEAAEKDLKDKTAGFKIIDGASISYDFDSGGIGVDDAAESFTLTITETIKNIGFSEKDLLGLISQYVNKTSDLVTLPEKLEISYGGISFNTAENSLQFTVSVKGKAYAKVEKVKIVSDLQNKKEGEIRDYFKDASGIAEARVILSPFWVRKVPQNPAKIKLELVYD</sequence>
<evidence type="ECO:0000313" key="3">
    <source>
        <dbReference type="Proteomes" id="UP000178023"/>
    </source>
</evidence>
<feature type="transmembrane region" description="Helical" evidence="1">
    <location>
        <begin position="57"/>
        <end position="77"/>
    </location>
</feature>
<gene>
    <name evidence="2" type="ORF">A2750_03725</name>
</gene>
<keyword evidence="1" id="KW-0812">Transmembrane</keyword>
<reference evidence="2 3" key="1">
    <citation type="journal article" date="2016" name="Nat. Commun.">
        <title>Thousands of microbial genomes shed light on interconnected biogeochemical processes in an aquifer system.</title>
        <authorList>
            <person name="Anantharaman K."/>
            <person name="Brown C.T."/>
            <person name="Hug L.A."/>
            <person name="Sharon I."/>
            <person name="Castelle C.J."/>
            <person name="Probst A.J."/>
            <person name="Thomas B.C."/>
            <person name="Singh A."/>
            <person name="Wilkins M.J."/>
            <person name="Karaoz U."/>
            <person name="Brodie E.L."/>
            <person name="Williams K.H."/>
            <person name="Hubbard S.S."/>
            <person name="Banfield J.F."/>
        </authorList>
    </citation>
    <scope>NUCLEOTIDE SEQUENCE [LARGE SCALE GENOMIC DNA]</scope>
</reference>
<keyword evidence="1" id="KW-1133">Transmembrane helix</keyword>
<accession>A0A1F8EZ82</accession>
<dbReference type="AlphaFoldDB" id="A0A1F8EZ82"/>